<dbReference type="EMBL" id="JANUGP010000004">
    <property type="protein sequence ID" value="MCS0601187.1"/>
    <property type="molecule type" value="Genomic_DNA"/>
</dbReference>
<protein>
    <submittedName>
        <fullName evidence="1">Uncharacterized protein</fullName>
    </submittedName>
</protein>
<keyword evidence="2" id="KW-1185">Reference proteome</keyword>
<dbReference type="Proteomes" id="UP001205612">
    <property type="component" value="Unassembled WGS sequence"/>
</dbReference>
<accession>A0ABT2AY48</accession>
<sequence length="69" mass="7546">MGGSSVLTDGDFAWRADLPAYVAHHHIALPDDFVSTARAHTYRIPQVARQKLLDISLGVSRELGFRSGP</sequence>
<proteinExistence type="predicted"/>
<organism evidence="1 2">
    <name type="scientific">Streptomyces pyxinicus</name>
    <dbReference type="NCBI Taxonomy" id="2970331"/>
    <lineage>
        <taxon>Bacteria</taxon>
        <taxon>Bacillati</taxon>
        <taxon>Actinomycetota</taxon>
        <taxon>Actinomycetes</taxon>
        <taxon>Kitasatosporales</taxon>
        <taxon>Streptomycetaceae</taxon>
        <taxon>Streptomyces</taxon>
    </lineage>
</organism>
<name>A0ABT2AY48_9ACTN</name>
<gene>
    <name evidence="1" type="ORF">NX794_08075</name>
</gene>
<evidence type="ECO:0000313" key="2">
    <source>
        <dbReference type="Proteomes" id="UP001205612"/>
    </source>
</evidence>
<comment type="caution">
    <text evidence="1">The sequence shown here is derived from an EMBL/GenBank/DDBJ whole genome shotgun (WGS) entry which is preliminary data.</text>
</comment>
<dbReference type="RefSeq" id="WP_258777553.1">
    <property type="nucleotide sequence ID" value="NZ_JANUGP010000004.1"/>
</dbReference>
<reference evidence="1 2" key="1">
    <citation type="submission" date="2022-08" db="EMBL/GenBank/DDBJ databases">
        <authorList>
            <person name="Somphong A."/>
            <person name="Phongsopitanun W."/>
        </authorList>
    </citation>
    <scope>NUCLEOTIDE SEQUENCE [LARGE SCALE GENOMIC DNA]</scope>
    <source>
        <strain evidence="1 2">LP11</strain>
    </source>
</reference>
<evidence type="ECO:0000313" key="1">
    <source>
        <dbReference type="EMBL" id="MCS0601187.1"/>
    </source>
</evidence>